<dbReference type="OrthoDB" id="2273862at2759"/>
<gene>
    <name evidence="2" type="ORF">G6F64_000597</name>
</gene>
<dbReference type="EMBL" id="JAANQT010000037">
    <property type="protein sequence ID" value="KAG1315542.1"/>
    <property type="molecule type" value="Genomic_DNA"/>
</dbReference>
<feature type="region of interest" description="Disordered" evidence="1">
    <location>
        <begin position="118"/>
        <end position="153"/>
    </location>
</feature>
<evidence type="ECO:0000313" key="2">
    <source>
        <dbReference type="EMBL" id="KAG1315542.1"/>
    </source>
</evidence>
<organism evidence="2 3">
    <name type="scientific">Rhizopus oryzae</name>
    <name type="common">Mucormycosis agent</name>
    <name type="synonym">Rhizopus arrhizus var. delemar</name>
    <dbReference type="NCBI Taxonomy" id="64495"/>
    <lineage>
        <taxon>Eukaryota</taxon>
        <taxon>Fungi</taxon>
        <taxon>Fungi incertae sedis</taxon>
        <taxon>Mucoromycota</taxon>
        <taxon>Mucoromycotina</taxon>
        <taxon>Mucoromycetes</taxon>
        <taxon>Mucorales</taxon>
        <taxon>Mucorineae</taxon>
        <taxon>Rhizopodaceae</taxon>
        <taxon>Rhizopus</taxon>
    </lineage>
</organism>
<dbReference type="AlphaFoldDB" id="A0A9P6XJU9"/>
<dbReference type="Proteomes" id="UP000716291">
    <property type="component" value="Unassembled WGS sequence"/>
</dbReference>
<protein>
    <recommendedName>
        <fullName evidence="4">Reverse transcriptase zinc-binding domain-containing protein</fullName>
    </recommendedName>
</protein>
<evidence type="ECO:0000313" key="3">
    <source>
        <dbReference type="Proteomes" id="UP000716291"/>
    </source>
</evidence>
<evidence type="ECO:0008006" key="4">
    <source>
        <dbReference type="Google" id="ProtNLM"/>
    </source>
</evidence>
<reference evidence="2" key="1">
    <citation type="journal article" date="2020" name="Microb. Genom.">
        <title>Genetic diversity of clinical and environmental Mucorales isolates obtained from an investigation of mucormycosis cases among solid organ transplant recipients.</title>
        <authorList>
            <person name="Nguyen M.H."/>
            <person name="Kaul D."/>
            <person name="Muto C."/>
            <person name="Cheng S.J."/>
            <person name="Richter R.A."/>
            <person name="Bruno V.M."/>
            <person name="Liu G."/>
            <person name="Beyhan S."/>
            <person name="Sundermann A.J."/>
            <person name="Mounaud S."/>
            <person name="Pasculle A.W."/>
            <person name="Nierman W.C."/>
            <person name="Driscoll E."/>
            <person name="Cumbie R."/>
            <person name="Clancy C.J."/>
            <person name="Dupont C.L."/>
        </authorList>
    </citation>
    <scope>NUCLEOTIDE SEQUENCE</scope>
    <source>
        <strain evidence="2">GL11</strain>
    </source>
</reference>
<feature type="compositionally biased region" description="Basic and acidic residues" evidence="1">
    <location>
        <begin position="143"/>
        <end position="153"/>
    </location>
</feature>
<sequence length="509" mass="58402">MVSPNSTAETALQATSMLDPVLALSRFLIEQQTSLFAHTHPSDPTIKHLYHLAMIEHVSALQFESNYAKNLHTICSTNIKLLERSKARLVADIPDTRRAIRDLNQGIAYNEKLKRKYSSVEEESSQSSQSSLEMPENLSLDHPSSDTRDTPQELEKEKALIAGKKDEIWACSNGIRLPKIFAPTLVTLFSKPEELTSCISSLFFNMSLCINVNGFMSVPFPQGRGLRQGDPLIHVYPDLDTLSDGPRSTSWSNVLVKDTYIFDHDNGTLRRKPLLSRSRHRNKLLKYFELLNSGIMTETDIFKQFKRPPARPPDDSQLIYFRRPDPHFHQILQSFLHDGTALVSLSTKWFRTLQLDPLEILPDHYLTGLLSCRSHLHRLIPSRFPDPCCPLCGDDETDEHFLWSCPDKQPIWSTLASRFLVDPNCLQFSHVSQLPPTELAILPNFHFDGFTFIACTVLAIWQIHWKYVFHAPEFWPDEAAARATLPLRRLDRENAYQQQMKEKRKKNNQ</sequence>
<comment type="caution">
    <text evidence="2">The sequence shown here is derived from an EMBL/GenBank/DDBJ whole genome shotgun (WGS) entry which is preliminary data.</text>
</comment>
<evidence type="ECO:0000256" key="1">
    <source>
        <dbReference type="SAM" id="MobiDB-lite"/>
    </source>
</evidence>
<keyword evidence="3" id="KW-1185">Reference proteome</keyword>
<accession>A0A9P6XJU9</accession>
<name>A0A9P6XJU9_RHIOR</name>
<proteinExistence type="predicted"/>